<accession>A0AAV4GT57</accession>
<evidence type="ECO:0000313" key="3">
    <source>
        <dbReference type="Proteomes" id="UP000762676"/>
    </source>
</evidence>
<feature type="transmembrane region" description="Helical" evidence="1">
    <location>
        <begin position="12"/>
        <end position="31"/>
    </location>
</feature>
<keyword evidence="1" id="KW-0812">Transmembrane</keyword>
<reference evidence="2 3" key="1">
    <citation type="journal article" date="2021" name="Elife">
        <title>Chloroplast acquisition without the gene transfer in kleptoplastic sea slugs, Plakobranchus ocellatus.</title>
        <authorList>
            <person name="Maeda T."/>
            <person name="Takahashi S."/>
            <person name="Yoshida T."/>
            <person name="Shimamura S."/>
            <person name="Takaki Y."/>
            <person name="Nagai Y."/>
            <person name="Toyoda A."/>
            <person name="Suzuki Y."/>
            <person name="Arimoto A."/>
            <person name="Ishii H."/>
            <person name="Satoh N."/>
            <person name="Nishiyama T."/>
            <person name="Hasebe M."/>
            <person name="Maruyama T."/>
            <person name="Minagawa J."/>
            <person name="Obokata J."/>
            <person name="Shigenobu S."/>
        </authorList>
    </citation>
    <scope>NUCLEOTIDE SEQUENCE [LARGE SCALE GENOMIC DNA]</scope>
</reference>
<evidence type="ECO:0000313" key="2">
    <source>
        <dbReference type="EMBL" id="GFR88957.1"/>
    </source>
</evidence>
<comment type="caution">
    <text evidence="2">The sequence shown here is derived from an EMBL/GenBank/DDBJ whole genome shotgun (WGS) entry which is preliminary data.</text>
</comment>
<dbReference type="EMBL" id="BMAT01005195">
    <property type="protein sequence ID" value="GFR88957.1"/>
    <property type="molecule type" value="Genomic_DNA"/>
</dbReference>
<protein>
    <submittedName>
        <fullName evidence="2">Uncharacterized protein</fullName>
    </submittedName>
</protein>
<keyword evidence="1" id="KW-1133">Transmembrane helix</keyword>
<keyword evidence="3" id="KW-1185">Reference proteome</keyword>
<organism evidence="2 3">
    <name type="scientific">Elysia marginata</name>
    <dbReference type="NCBI Taxonomy" id="1093978"/>
    <lineage>
        <taxon>Eukaryota</taxon>
        <taxon>Metazoa</taxon>
        <taxon>Spiralia</taxon>
        <taxon>Lophotrochozoa</taxon>
        <taxon>Mollusca</taxon>
        <taxon>Gastropoda</taxon>
        <taxon>Heterobranchia</taxon>
        <taxon>Euthyneura</taxon>
        <taxon>Panpulmonata</taxon>
        <taxon>Sacoglossa</taxon>
        <taxon>Placobranchoidea</taxon>
        <taxon>Plakobranchidae</taxon>
        <taxon>Elysia</taxon>
    </lineage>
</organism>
<sequence>MYPLSAFRAPFTLDGLTVVVLVAVLFFAWLYRMMASACCRPLAPAKNCRFYDAQLTQLLTETAALYDKVDELCTRVGAPSKQAVFYISAGGQKLHTATHCRTLAKAKKIEKLSFGVANFDLVEFLYRAGVVCVLCGDSPCCSPEE</sequence>
<keyword evidence="1" id="KW-0472">Membrane</keyword>
<evidence type="ECO:0000256" key="1">
    <source>
        <dbReference type="SAM" id="Phobius"/>
    </source>
</evidence>
<dbReference type="AlphaFoldDB" id="A0AAV4GT57"/>
<gene>
    <name evidence="2" type="ORF">ElyMa_002531200</name>
</gene>
<name>A0AAV4GT57_9GAST</name>
<dbReference type="Proteomes" id="UP000762676">
    <property type="component" value="Unassembled WGS sequence"/>
</dbReference>
<proteinExistence type="predicted"/>